<keyword evidence="8" id="KW-0688">Ribosomal frameshifting</keyword>
<dbReference type="GO" id="GO:0000166">
    <property type="term" value="F:nucleotide binding"/>
    <property type="evidence" value="ECO:0007669"/>
    <property type="project" value="UniProtKB-KW"/>
</dbReference>
<sequence length="392" mass="45474">MIDIVNTDKNTDSTPAWPLCEDYKTEADYLLERGFGDYITEAAEIFSGAEPDVLWLLFLKKEILKTKKVREADIRQIVCTDPLYARIGLMFEQHQNHLMKTRTRRTFGQCGWTPFYGGFQNRVLRLVKKNPKFYVEFDWTRYDGTIPNQVFLRIKQFRFSCLARRFRTPNNRRVYDWYVRNLINRHVLMPSGEVTLQTCGNPSGQVSTTTDNNMVNTWLQAFEFLEVNGLSVEQAQELWEDYDTLIYGDDRLTATPILPDDYVPRVVRLYHDVFGMWVKPEKVRVSVDPFGLSFCGFTIGPGYAPIPTEPKKLLASFNTPLKKLPDVDTLYCKILCFCLLLHNLPDDDPVKVWCSDARFILAQHLRAMGRDPPVHVTRDMLDSLWSGGPKEE</sequence>
<evidence type="ECO:0000256" key="6">
    <source>
        <dbReference type="ARBA" id="ARBA00022695"/>
    </source>
</evidence>
<dbReference type="CDD" id="cd23172">
    <property type="entry name" value="ps-ssRNAv_Astroviridae_RdRp"/>
    <property type="match status" value="1"/>
</dbReference>
<evidence type="ECO:0000259" key="10">
    <source>
        <dbReference type="PROSITE" id="PS50507"/>
    </source>
</evidence>
<keyword evidence="7" id="KW-0547">Nucleotide-binding</keyword>
<evidence type="ECO:0000256" key="5">
    <source>
        <dbReference type="ARBA" id="ARBA00022679"/>
    </source>
</evidence>
<proteinExistence type="inferred from homology"/>
<dbReference type="InterPro" id="IPR043502">
    <property type="entry name" value="DNA/RNA_pol_sf"/>
</dbReference>
<keyword evidence="5" id="KW-0808">Transferase</keyword>
<evidence type="ECO:0000256" key="1">
    <source>
        <dbReference type="ARBA" id="ARBA00005873"/>
    </source>
</evidence>
<dbReference type="SUPFAM" id="SSF56672">
    <property type="entry name" value="DNA/RNA polymerases"/>
    <property type="match status" value="1"/>
</dbReference>
<keyword evidence="9" id="KW-0693">Viral RNA replication</keyword>
<evidence type="ECO:0000256" key="4">
    <source>
        <dbReference type="ARBA" id="ARBA00022484"/>
    </source>
</evidence>
<dbReference type="GO" id="GO:0006351">
    <property type="term" value="P:DNA-templated transcription"/>
    <property type="evidence" value="ECO:0007669"/>
    <property type="project" value="InterPro"/>
</dbReference>
<evidence type="ECO:0000256" key="7">
    <source>
        <dbReference type="ARBA" id="ARBA00022741"/>
    </source>
</evidence>
<reference evidence="11" key="2">
    <citation type="submission" date="2024-02" db="EMBL/GenBank/DDBJ databases">
        <authorList>
            <person name="Hu B."/>
        </authorList>
    </citation>
    <scope>NUCLEOTIDE SEQUENCE</scope>
    <source>
        <strain evidence="11">25A/Kenya/BAT1825/2015</strain>
    </source>
</reference>
<dbReference type="Pfam" id="PF00680">
    <property type="entry name" value="RdRP_1"/>
    <property type="match status" value="1"/>
</dbReference>
<evidence type="ECO:0000313" key="11">
    <source>
        <dbReference type="EMBL" id="XBH23954.1"/>
    </source>
</evidence>
<accession>A0AAU7E2F1</accession>
<evidence type="ECO:0000256" key="9">
    <source>
        <dbReference type="ARBA" id="ARBA00022953"/>
    </source>
</evidence>
<comment type="similarity">
    <text evidence="1">Belongs to the astroviridae polyprotein 1AB family.</text>
</comment>
<keyword evidence="4" id="KW-0696">RNA-directed RNA polymerase</keyword>
<evidence type="ECO:0000256" key="2">
    <source>
        <dbReference type="ARBA" id="ARBA00011245"/>
    </source>
</evidence>
<organism evidence="11">
    <name type="scientific">Rousettus bat astrovirus</name>
    <dbReference type="NCBI Taxonomy" id="3141900"/>
    <lineage>
        <taxon>Viruses</taxon>
        <taxon>Riboviria</taxon>
        <taxon>Orthornavirae</taxon>
        <taxon>Pisuviricota</taxon>
        <taxon>Stelpaviricetes</taxon>
        <taxon>Stellavirales</taxon>
        <taxon>Astroviridae</taxon>
    </lineage>
</organism>
<dbReference type="InterPro" id="IPR007094">
    <property type="entry name" value="RNA-dir_pol_PSvirus"/>
</dbReference>
<keyword evidence="6" id="KW-0548">Nucleotidyltransferase</keyword>
<protein>
    <recommendedName>
        <fullName evidence="3">Non-structural polyprotein 1AB</fullName>
    </recommendedName>
</protein>
<dbReference type="GO" id="GO:0003723">
    <property type="term" value="F:RNA binding"/>
    <property type="evidence" value="ECO:0007669"/>
    <property type="project" value="InterPro"/>
</dbReference>
<dbReference type="InterPro" id="IPR043128">
    <property type="entry name" value="Rev_trsase/Diguanyl_cyclase"/>
</dbReference>
<dbReference type="GO" id="GO:0075523">
    <property type="term" value="P:viral translational frameshifting"/>
    <property type="evidence" value="ECO:0007669"/>
    <property type="project" value="UniProtKB-KW"/>
</dbReference>
<evidence type="ECO:0000256" key="8">
    <source>
        <dbReference type="ARBA" id="ARBA00022758"/>
    </source>
</evidence>
<reference evidence="11" key="1">
    <citation type="journal article" date="2024" name="Microbiome">
        <title>Substantial viral diversity in bats and rodents from East Africa: insights into evolution, recombination, and cocirculation.</title>
        <authorList>
            <person name="Wang D."/>
            <person name="Yang X."/>
            <person name="Ren Z."/>
            <person name="Hu B."/>
            <person name="Zhao H."/>
            <person name="Yang K."/>
            <person name="Shi P."/>
            <person name="Zhang Z."/>
            <person name="Feng Q."/>
            <person name="Nawenja C.V."/>
            <person name="Obanda V."/>
            <person name="Robert K."/>
            <person name="Nalikka B."/>
            <person name="Waruhiu C.N."/>
            <person name="Ochola G.O."/>
            <person name="Onyuok S.O."/>
            <person name="Ochieng H."/>
            <person name="Li B."/>
            <person name="Zhu Y."/>
            <person name="Si H."/>
            <person name="Yin J."/>
            <person name="Kristiansen K."/>
            <person name="Jin X."/>
            <person name="Xu X."/>
            <person name="Xiao M."/>
            <person name="Agwanda B."/>
            <person name="Ommeh S."/>
            <person name="Li J."/>
            <person name="Shi Z.L."/>
        </authorList>
    </citation>
    <scope>NUCLEOTIDE SEQUENCE</scope>
    <source>
        <strain evidence="11">25A/Kenya/BAT1825/2015</strain>
    </source>
</reference>
<evidence type="ECO:0000256" key="3">
    <source>
        <dbReference type="ARBA" id="ARBA00019743"/>
    </source>
</evidence>
<dbReference type="PROSITE" id="PS50507">
    <property type="entry name" value="RDRP_SSRNA_POS"/>
    <property type="match status" value="1"/>
</dbReference>
<comment type="subunit">
    <text evidence="2">Monomer.</text>
</comment>
<dbReference type="Gene3D" id="3.30.70.270">
    <property type="match status" value="1"/>
</dbReference>
<feature type="domain" description="RdRp catalytic" evidence="10">
    <location>
        <begin position="132"/>
        <end position="263"/>
    </location>
</feature>
<dbReference type="GO" id="GO:0003968">
    <property type="term" value="F:RNA-directed RNA polymerase activity"/>
    <property type="evidence" value="ECO:0007669"/>
    <property type="project" value="UniProtKB-KW"/>
</dbReference>
<dbReference type="InterPro" id="IPR001205">
    <property type="entry name" value="RNA-dir_pol_C"/>
</dbReference>
<dbReference type="GO" id="GO:0039694">
    <property type="term" value="P:viral RNA genome replication"/>
    <property type="evidence" value="ECO:0007669"/>
    <property type="project" value="InterPro"/>
</dbReference>
<dbReference type="EMBL" id="PP711884">
    <property type="protein sequence ID" value="XBH23954.1"/>
    <property type="molecule type" value="Genomic_RNA"/>
</dbReference>
<name>A0AAU7E2F1_9VIRU</name>